<dbReference type="AlphaFoldDB" id="A0A9P6ZN32"/>
<gene>
    <name evidence="2" type="ORF">EV702DRAFT_1201429</name>
</gene>
<evidence type="ECO:0000313" key="2">
    <source>
        <dbReference type="EMBL" id="KAG1772572.1"/>
    </source>
</evidence>
<accession>A0A9P6ZN32</accession>
<comment type="caution">
    <text evidence="2">The sequence shown here is derived from an EMBL/GenBank/DDBJ whole genome shotgun (WGS) entry which is preliminary data.</text>
</comment>
<evidence type="ECO:0000313" key="3">
    <source>
        <dbReference type="Proteomes" id="UP000714275"/>
    </source>
</evidence>
<dbReference type="EMBL" id="JABBWD010000052">
    <property type="protein sequence ID" value="KAG1772572.1"/>
    <property type="molecule type" value="Genomic_DNA"/>
</dbReference>
<proteinExistence type="predicted"/>
<keyword evidence="3" id="KW-1185">Reference proteome</keyword>
<evidence type="ECO:0000259" key="1">
    <source>
        <dbReference type="Pfam" id="PF17667"/>
    </source>
</evidence>
<dbReference type="Pfam" id="PF17667">
    <property type="entry name" value="Pkinase_fungal"/>
    <property type="match status" value="1"/>
</dbReference>
<sequence length="99" mass="11788">MTPECTGTIMIPFMALDLLSEKGQRGEVQHFYRHDLESFMWVLVWVSLRYKDGQHLPRKLRPFDKWATVYAEACAKEKSFFVTNFLEYELPDIDKRIAR</sequence>
<feature type="domain" description="Fungal-type protein kinase" evidence="1">
    <location>
        <begin position="6"/>
        <end position="46"/>
    </location>
</feature>
<reference evidence="2" key="1">
    <citation type="journal article" date="2020" name="New Phytol.">
        <title>Comparative genomics reveals dynamic genome evolution in host specialist ectomycorrhizal fungi.</title>
        <authorList>
            <person name="Lofgren L.A."/>
            <person name="Nguyen N.H."/>
            <person name="Vilgalys R."/>
            <person name="Ruytinx J."/>
            <person name="Liao H.L."/>
            <person name="Branco S."/>
            <person name="Kuo A."/>
            <person name="LaButti K."/>
            <person name="Lipzen A."/>
            <person name="Andreopoulos W."/>
            <person name="Pangilinan J."/>
            <person name="Riley R."/>
            <person name="Hundley H."/>
            <person name="Na H."/>
            <person name="Barry K."/>
            <person name="Grigoriev I.V."/>
            <person name="Stajich J.E."/>
            <person name="Kennedy P.G."/>
        </authorList>
    </citation>
    <scope>NUCLEOTIDE SEQUENCE</scope>
    <source>
        <strain evidence="2">DOB743</strain>
    </source>
</reference>
<dbReference type="InterPro" id="IPR040976">
    <property type="entry name" value="Pkinase_fungal"/>
</dbReference>
<dbReference type="Proteomes" id="UP000714275">
    <property type="component" value="Unassembled WGS sequence"/>
</dbReference>
<protein>
    <recommendedName>
        <fullName evidence="1">Fungal-type protein kinase domain-containing protein</fullName>
    </recommendedName>
</protein>
<dbReference type="OrthoDB" id="5584477at2759"/>
<name>A0A9P6ZN32_9AGAM</name>
<organism evidence="2 3">
    <name type="scientific">Suillus placidus</name>
    <dbReference type="NCBI Taxonomy" id="48579"/>
    <lineage>
        <taxon>Eukaryota</taxon>
        <taxon>Fungi</taxon>
        <taxon>Dikarya</taxon>
        <taxon>Basidiomycota</taxon>
        <taxon>Agaricomycotina</taxon>
        <taxon>Agaricomycetes</taxon>
        <taxon>Agaricomycetidae</taxon>
        <taxon>Boletales</taxon>
        <taxon>Suillineae</taxon>
        <taxon>Suillaceae</taxon>
        <taxon>Suillus</taxon>
    </lineage>
</organism>